<keyword evidence="3" id="KW-1185">Reference proteome</keyword>
<gene>
    <name evidence="2" type="ORF">NLI96_g4235</name>
</gene>
<dbReference type="EMBL" id="JANAWD010000121">
    <property type="protein sequence ID" value="KAJ3486440.1"/>
    <property type="molecule type" value="Genomic_DNA"/>
</dbReference>
<evidence type="ECO:0000313" key="3">
    <source>
        <dbReference type="Proteomes" id="UP001212997"/>
    </source>
</evidence>
<evidence type="ECO:0000313" key="2">
    <source>
        <dbReference type="EMBL" id="KAJ3486440.1"/>
    </source>
</evidence>
<accession>A0AAD5V598</accession>
<sequence>MLDHERQVFVAEYCISHTGVENGRDSFGDLSFKLDHDVEPAVGGSLRAFRGGRTTALRAIVGRGQVRRTRNVLSNLTGDCKGPVHSMVFETMCSELDLRHSRVPIFLCFVDYVDAASLPSPSGKEGGLLKMKQPGPPYGAADGISPNQTLYEKTWADLLSPGCSPSQHVQVTRARPDWGTQQVGDHRGV</sequence>
<evidence type="ECO:0000256" key="1">
    <source>
        <dbReference type="SAM" id="MobiDB-lite"/>
    </source>
</evidence>
<proteinExistence type="predicted"/>
<protein>
    <submittedName>
        <fullName evidence="2">Uncharacterized protein</fullName>
    </submittedName>
</protein>
<name>A0AAD5V598_9APHY</name>
<feature type="region of interest" description="Disordered" evidence="1">
    <location>
        <begin position="169"/>
        <end position="189"/>
    </location>
</feature>
<dbReference type="AlphaFoldDB" id="A0AAD5V598"/>
<comment type="caution">
    <text evidence="2">The sequence shown here is derived from an EMBL/GenBank/DDBJ whole genome shotgun (WGS) entry which is preliminary data.</text>
</comment>
<organism evidence="2 3">
    <name type="scientific">Meripilus lineatus</name>
    <dbReference type="NCBI Taxonomy" id="2056292"/>
    <lineage>
        <taxon>Eukaryota</taxon>
        <taxon>Fungi</taxon>
        <taxon>Dikarya</taxon>
        <taxon>Basidiomycota</taxon>
        <taxon>Agaricomycotina</taxon>
        <taxon>Agaricomycetes</taxon>
        <taxon>Polyporales</taxon>
        <taxon>Meripilaceae</taxon>
        <taxon>Meripilus</taxon>
    </lineage>
</organism>
<reference evidence="2" key="1">
    <citation type="submission" date="2022-07" db="EMBL/GenBank/DDBJ databases">
        <title>Genome Sequence of Physisporinus lineatus.</title>
        <authorList>
            <person name="Buettner E."/>
        </authorList>
    </citation>
    <scope>NUCLEOTIDE SEQUENCE</scope>
    <source>
        <strain evidence="2">VT162</strain>
    </source>
</reference>
<dbReference type="Proteomes" id="UP001212997">
    <property type="component" value="Unassembled WGS sequence"/>
</dbReference>